<evidence type="ECO:0000256" key="4">
    <source>
        <dbReference type="ARBA" id="ARBA00022840"/>
    </source>
</evidence>
<dbReference type="InterPro" id="IPR004484">
    <property type="entry name" value="CbiA/CobB_synth"/>
</dbReference>
<reference evidence="10 11" key="1">
    <citation type="submission" date="2023-03" db="EMBL/GenBank/DDBJ databases">
        <title>Complete genome sequence of Tepidibacter sp. SWIR-1, isolated from a deep-sea hydrothermal vent.</title>
        <authorList>
            <person name="Li X."/>
        </authorList>
    </citation>
    <scope>NUCLEOTIDE SEQUENCE [LARGE SCALE GENOMIC DNA]</scope>
    <source>
        <strain evidence="10 11">SWIR-1</strain>
    </source>
</reference>
<comment type="pathway">
    <text evidence="7">Cofactor biosynthesis; adenosylcobalamin biosynthesis; cob(II)yrinate a,c-diamide from sirohydrochlorin (anaerobic route): step 10/10.</text>
</comment>
<keyword evidence="3 7" id="KW-0547">Nucleotide-binding</keyword>
<dbReference type="Pfam" id="PF01656">
    <property type="entry name" value="CbiA"/>
    <property type="match status" value="1"/>
</dbReference>
<dbReference type="CDD" id="cd03130">
    <property type="entry name" value="GATase1_CobB"/>
    <property type="match status" value="1"/>
</dbReference>
<comment type="domain">
    <text evidence="7">Comprises of two domains. The C-terminal domain contains the binding site for glutamine and catalyzes the hydrolysis of this substrate to glutamate and ammonia. The N-terminal domain is anticipated to bind ATP and cobyrinate and catalyzes the ultimate synthesis of the diamide product. The ammonia produced via the glutaminase domain is probably translocated to the adjacent domain via a molecular tunnel, where it reacts with an activated intermediate.</text>
</comment>
<dbReference type="Proteomes" id="UP001222800">
    <property type="component" value="Chromosome"/>
</dbReference>
<comment type="function">
    <text evidence="7">Catalyzes the ATP-dependent amidation of the two carboxylate groups at positions a and c of cobyrinate, using either L-glutamine or ammonia as the nitrogen source.</text>
</comment>
<keyword evidence="7" id="KW-0169">Cobalamin biosynthesis</keyword>
<dbReference type="PANTHER" id="PTHR43873">
    <property type="entry name" value="COBYRINATE A,C-DIAMIDE SYNTHASE"/>
    <property type="match status" value="1"/>
</dbReference>
<comment type="similarity">
    <text evidence="7">Belongs to the CobB/CbiA family.</text>
</comment>
<name>A0ABY8EAH6_9FIRM</name>
<evidence type="ECO:0000256" key="2">
    <source>
        <dbReference type="ARBA" id="ARBA00022598"/>
    </source>
</evidence>
<accession>A0ABY8EAH6</accession>
<feature type="domain" description="CobQ/CobB/MinD/ParA nucleotide binding" evidence="8">
    <location>
        <begin position="4"/>
        <end position="190"/>
    </location>
</feature>
<dbReference type="InterPro" id="IPR027417">
    <property type="entry name" value="P-loop_NTPase"/>
</dbReference>
<dbReference type="SUPFAM" id="SSF52317">
    <property type="entry name" value="Class I glutamine amidotransferase-like"/>
    <property type="match status" value="1"/>
</dbReference>
<evidence type="ECO:0000313" key="10">
    <source>
        <dbReference type="EMBL" id="WFD09911.1"/>
    </source>
</evidence>
<organism evidence="10 11">
    <name type="scientific">Tepidibacter hydrothermalis</name>
    <dbReference type="NCBI Taxonomy" id="3036126"/>
    <lineage>
        <taxon>Bacteria</taxon>
        <taxon>Bacillati</taxon>
        <taxon>Bacillota</taxon>
        <taxon>Clostridia</taxon>
        <taxon>Peptostreptococcales</taxon>
        <taxon>Peptostreptococcaceae</taxon>
        <taxon>Tepidibacter</taxon>
    </lineage>
</organism>
<dbReference type="NCBIfam" id="TIGR00379">
    <property type="entry name" value="cobB"/>
    <property type="match status" value="1"/>
</dbReference>
<comment type="catalytic activity">
    <reaction evidence="7">
        <text>cob(II)yrinate + 2 L-glutamine + 2 ATP + 2 H2O = cob(II)yrinate a,c diamide + 2 L-glutamate + 2 ADP + 2 phosphate + 2 H(+)</text>
        <dbReference type="Rhea" id="RHEA:26289"/>
        <dbReference type="ChEBI" id="CHEBI:15377"/>
        <dbReference type="ChEBI" id="CHEBI:15378"/>
        <dbReference type="ChEBI" id="CHEBI:29985"/>
        <dbReference type="ChEBI" id="CHEBI:30616"/>
        <dbReference type="ChEBI" id="CHEBI:43474"/>
        <dbReference type="ChEBI" id="CHEBI:58359"/>
        <dbReference type="ChEBI" id="CHEBI:58537"/>
        <dbReference type="ChEBI" id="CHEBI:58894"/>
        <dbReference type="ChEBI" id="CHEBI:456216"/>
        <dbReference type="EC" id="6.3.5.11"/>
    </reaction>
</comment>
<evidence type="ECO:0000256" key="7">
    <source>
        <dbReference type="HAMAP-Rule" id="MF_00027"/>
    </source>
</evidence>
<gene>
    <name evidence="7" type="primary">cbiA</name>
    <name evidence="10" type="ORF">P4S50_16260</name>
</gene>
<dbReference type="CDD" id="cd05388">
    <property type="entry name" value="CobB_N"/>
    <property type="match status" value="1"/>
</dbReference>
<dbReference type="Gene3D" id="3.40.50.880">
    <property type="match status" value="1"/>
</dbReference>
<comment type="cofactor">
    <cofactor evidence="1 7">
        <name>Mg(2+)</name>
        <dbReference type="ChEBI" id="CHEBI:18420"/>
    </cofactor>
</comment>
<protein>
    <recommendedName>
        <fullName evidence="7">Cobyrinate a,c-diamide synthase</fullName>
        <ecNumber evidence="7">6.3.5.11</ecNumber>
    </recommendedName>
    <alternativeName>
        <fullName evidence="7">Cobyrinic acid a,c-diamide synthetase</fullName>
    </alternativeName>
</protein>
<dbReference type="NCBIfam" id="NF002204">
    <property type="entry name" value="PRK01077.1"/>
    <property type="match status" value="1"/>
</dbReference>
<evidence type="ECO:0000256" key="1">
    <source>
        <dbReference type="ARBA" id="ARBA00001946"/>
    </source>
</evidence>
<dbReference type="EMBL" id="CP120733">
    <property type="protein sequence ID" value="WFD09911.1"/>
    <property type="molecule type" value="Genomic_DNA"/>
</dbReference>
<dbReference type="Gene3D" id="3.40.50.300">
    <property type="entry name" value="P-loop containing nucleotide triphosphate hydrolases"/>
    <property type="match status" value="2"/>
</dbReference>
<dbReference type="PROSITE" id="PS51274">
    <property type="entry name" value="GATASE_COBBQ"/>
    <property type="match status" value="1"/>
</dbReference>
<evidence type="ECO:0000259" key="9">
    <source>
        <dbReference type="Pfam" id="PF07685"/>
    </source>
</evidence>
<evidence type="ECO:0000256" key="5">
    <source>
        <dbReference type="ARBA" id="ARBA00022842"/>
    </source>
</evidence>
<dbReference type="PANTHER" id="PTHR43873:SF1">
    <property type="entry name" value="COBYRINATE A,C-DIAMIDE SYNTHASE"/>
    <property type="match status" value="1"/>
</dbReference>
<evidence type="ECO:0000256" key="3">
    <source>
        <dbReference type="ARBA" id="ARBA00022741"/>
    </source>
</evidence>
<dbReference type="RefSeq" id="WP_277731881.1">
    <property type="nucleotide sequence ID" value="NZ_CP120733.1"/>
</dbReference>
<proteinExistence type="inferred from homology"/>
<sequence>MNKILIAGTSSGVGKTTVSMGIMAALKKRSLKVQPYKVGPDYIDTSYHTYITKRNSRNLDSFMLDDEKIKYLYLKNSKDADISVIEGVMGLYDGFGIDIDSCTSSYTSKILKAPVLLVIDGKSMATSAAAMVLGYKSLDKNIDLRGVIINNIASKSHFDIVKKAIEKYTDVEVLGYIPRNIEFSLPSRHLGLVPTIEMDELERKFSDLAQIIEDHIDVDRLIEISKSEDVVSSFKGDLPKFENITIAIPYDKAFNFYYWDNIDMLKDMGVNIKTFSPLEDKHLPECDGIYIGGGFPEIFAKELEQNKSIREEIRKYHDNNKPIYAECGGLMYLGESIVNKDNEEYEMVGILKGKSEMTKSLRRFGYAKGCALVDTTISKKEDVVFGHEFHHSEFITDEKCVYEVKKERDSKIIKEWMGGYQKKNTLATYLHTHFYSNLNIPINFLNKAVENK</sequence>
<feature type="domain" description="CobB/CobQ-like glutamine amidotransferase" evidence="9">
    <location>
        <begin position="245"/>
        <end position="436"/>
    </location>
</feature>
<feature type="active site" description="Nucleophile" evidence="7">
    <location>
        <position position="327"/>
    </location>
</feature>
<evidence type="ECO:0000259" key="8">
    <source>
        <dbReference type="Pfam" id="PF01656"/>
    </source>
</evidence>
<dbReference type="InterPro" id="IPR002586">
    <property type="entry name" value="CobQ/CobB/MinD/ParA_Nub-bd_dom"/>
</dbReference>
<dbReference type="HAMAP" id="MF_00027">
    <property type="entry name" value="CobB_CbiA"/>
    <property type="match status" value="1"/>
</dbReference>
<keyword evidence="5 7" id="KW-0460">Magnesium</keyword>
<dbReference type="InterPro" id="IPR029062">
    <property type="entry name" value="Class_I_gatase-like"/>
</dbReference>
<comment type="miscellaneous">
    <text evidence="7">The a and c carboxylates of cobyrinate are activated for nucleophilic attack via formation of a phosphorylated intermediate by ATP. CbiA catalyzes first the amidation of the c-carboxylate, and then that of the a-carboxylate.</text>
</comment>
<keyword evidence="11" id="KW-1185">Reference proteome</keyword>
<keyword evidence="6 7" id="KW-0315">Glutamine amidotransferase</keyword>
<dbReference type="InterPro" id="IPR011698">
    <property type="entry name" value="GATase_3"/>
</dbReference>
<evidence type="ECO:0000256" key="6">
    <source>
        <dbReference type="ARBA" id="ARBA00022962"/>
    </source>
</evidence>
<keyword evidence="2 7" id="KW-0436">Ligase</keyword>
<dbReference type="EC" id="6.3.5.11" evidence="7"/>
<dbReference type="Pfam" id="PF07685">
    <property type="entry name" value="GATase_3"/>
    <property type="match status" value="1"/>
</dbReference>
<dbReference type="SUPFAM" id="SSF52540">
    <property type="entry name" value="P-loop containing nucleoside triphosphate hydrolases"/>
    <property type="match status" value="1"/>
</dbReference>
<evidence type="ECO:0000313" key="11">
    <source>
        <dbReference type="Proteomes" id="UP001222800"/>
    </source>
</evidence>
<feature type="site" description="Increases nucleophilicity of active site Cys" evidence="7">
    <location>
        <position position="431"/>
    </location>
</feature>
<keyword evidence="4 7" id="KW-0067">ATP-binding</keyword>